<reference evidence="1 2" key="1">
    <citation type="submission" date="2018-03" db="EMBL/GenBank/DDBJ databases">
        <title>Genome sequence of the symbiotic type strain Mesorhizobium helmanticense CSLC115NT isolated from Lotus corniculatus nodules.</title>
        <authorList>
            <person name="Sannazzaro A.I."/>
            <person name="Torres Tejerizo G.A."/>
            <person name="Dip D."/>
            <person name="Caballero M."/>
            <person name="Pistorio M."/>
            <person name="Estrella M.J."/>
        </authorList>
    </citation>
    <scope>NUCLEOTIDE SEQUENCE [LARGE SCALE GENOMIC DNA]</scope>
    <source>
        <strain evidence="1 2">CSLC115N</strain>
    </source>
</reference>
<organism evidence="1 2">
    <name type="scientific">Mesorhizobium helmanticense</name>
    <dbReference type="NCBI Taxonomy" id="1776423"/>
    <lineage>
        <taxon>Bacteria</taxon>
        <taxon>Pseudomonadati</taxon>
        <taxon>Pseudomonadota</taxon>
        <taxon>Alphaproteobacteria</taxon>
        <taxon>Hyphomicrobiales</taxon>
        <taxon>Phyllobacteriaceae</taxon>
        <taxon>Mesorhizobium</taxon>
    </lineage>
</organism>
<gene>
    <name evidence="1" type="ORF">C9427_30940</name>
</gene>
<comment type="caution">
    <text evidence="1">The sequence shown here is derived from an EMBL/GenBank/DDBJ whole genome shotgun (WGS) entry which is preliminary data.</text>
</comment>
<dbReference type="AlphaFoldDB" id="A0A2T4ILW4"/>
<name>A0A2T4ILW4_9HYPH</name>
<protein>
    <submittedName>
        <fullName evidence="1">Uncharacterized protein</fullName>
    </submittedName>
</protein>
<feature type="non-terminal residue" evidence="1">
    <location>
        <position position="74"/>
    </location>
</feature>
<accession>A0A2T4ILW4</accession>
<dbReference type="EMBL" id="PZJX01000061">
    <property type="protein sequence ID" value="PTE06632.1"/>
    <property type="molecule type" value="Genomic_DNA"/>
</dbReference>
<evidence type="ECO:0000313" key="2">
    <source>
        <dbReference type="Proteomes" id="UP000240259"/>
    </source>
</evidence>
<evidence type="ECO:0000313" key="1">
    <source>
        <dbReference type="EMBL" id="PTE06632.1"/>
    </source>
</evidence>
<dbReference type="Proteomes" id="UP000240259">
    <property type="component" value="Unassembled WGS sequence"/>
</dbReference>
<sequence>MNLLGLRLIAQIMNWTDDGVATAEYTWLRLMASTKYDGYSDFRAGSRFIENLAIWLKQFDAEDRQTAYDFIKHR</sequence>
<keyword evidence="2" id="KW-1185">Reference proteome</keyword>
<proteinExistence type="predicted"/>